<dbReference type="eggNOG" id="COG0274">
    <property type="taxonomic scope" value="Bacteria"/>
</dbReference>
<evidence type="ECO:0000256" key="5">
    <source>
        <dbReference type="ARBA" id="ARBA00048791"/>
    </source>
</evidence>
<keyword evidence="2 7" id="KW-0963">Cytoplasm</keyword>
<comment type="function">
    <text evidence="6 7">Catalyzes a reversible aldol reaction between acetaldehyde and D-glyceraldehyde 3-phosphate to generate 2-deoxy-D-ribose 5-phosphate.</text>
</comment>
<name>F0SVD2_SYNGF</name>
<dbReference type="GO" id="GO:0004139">
    <property type="term" value="F:deoxyribose-phosphate aldolase activity"/>
    <property type="evidence" value="ECO:0007669"/>
    <property type="project" value="UniProtKB-UniRule"/>
</dbReference>
<protein>
    <recommendedName>
        <fullName evidence="7">Deoxyribose-phosphate aldolase</fullName>
        <shortName evidence="7">DERA</shortName>
        <ecNumber evidence="7">4.1.2.4</ecNumber>
    </recommendedName>
    <alternativeName>
        <fullName evidence="7">2-deoxy-D-ribose 5-phosphate aldolase</fullName>
    </alternativeName>
    <alternativeName>
        <fullName evidence="7">Phosphodeoxyriboaldolase</fullName>
        <shortName evidence="7">Deoxyriboaldolase</shortName>
    </alternativeName>
</protein>
<dbReference type="OrthoDB" id="9778711at2"/>
<evidence type="ECO:0000313" key="8">
    <source>
        <dbReference type="EMBL" id="ADY56705.1"/>
    </source>
</evidence>
<dbReference type="Proteomes" id="UP000007488">
    <property type="component" value="Chromosome"/>
</dbReference>
<dbReference type="EC" id="4.1.2.4" evidence="7"/>
<feature type="active site" description="Schiff-base intermediate with acetaldehyde" evidence="7">
    <location>
        <position position="153"/>
    </location>
</feature>
<evidence type="ECO:0000256" key="3">
    <source>
        <dbReference type="ARBA" id="ARBA00023239"/>
    </source>
</evidence>
<dbReference type="FunFam" id="3.20.20.70:FF:000044">
    <property type="entry name" value="Deoxyribose-phosphate aldolase"/>
    <property type="match status" value="1"/>
</dbReference>
<organism evidence="8 9">
    <name type="scientific">Syntrophobotulus glycolicus (strain DSM 8271 / FlGlyR)</name>
    <dbReference type="NCBI Taxonomy" id="645991"/>
    <lineage>
        <taxon>Bacteria</taxon>
        <taxon>Bacillati</taxon>
        <taxon>Bacillota</taxon>
        <taxon>Clostridia</taxon>
        <taxon>Eubacteriales</taxon>
        <taxon>Desulfitobacteriaceae</taxon>
        <taxon>Syntrophobotulus</taxon>
    </lineage>
</organism>
<evidence type="ECO:0000256" key="7">
    <source>
        <dbReference type="HAMAP-Rule" id="MF_00114"/>
    </source>
</evidence>
<dbReference type="SMART" id="SM01133">
    <property type="entry name" value="DeoC"/>
    <property type="match status" value="1"/>
</dbReference>
<evidence type="ECO:0000256" key="6">
    <source>
        <dbReference type="ARBA" id="ARBA00056337"/>
    </source>
</evidence>
<keyword evidence="4 7" id="KW-0704">Schiff base</keyword>
<evidence type="ECO:0000256" key="4">
    <source>
        <dbReference type="ARBA" id="ARBA00023270"/>
    </source>
</evidence>
<evidence type="ECO:0000256" key="2">
    <source>
        <dbReference type="ARBA" id="ARBA00022490"/>
    </source>
</evidence>
<dbReference type="AlphaFoldDB" id="F0SVD2"/>
<dbReference type="HAMAP" id="MF_00114">
    <property type="entry name" value="DeoC_type1"/>
    <property type="match status" value="1"/>
</dbReference>
<dbReference type="PANTHER" id="PTHR10889">
    <property type="entry name" value="DEOXYRIBOSE-PHOSPHATE ALDOLASE"/>
    <property type="match status" value="1"/>
</dbReference>
<dbReference type="GO" id="GO:0009264">
    <property type="term" value="P:deoxyribonucleotide catabolic process"/>
    <property type="evidence" value="ECO:0007669"/>
    <property type="project" value="UniProtKB-UniRule"/>
</dbReference>
<dbReference type="PANTHER" id="PTHR10889:SF1">
    <property type="entry name" value="DEOXYRIBOSE-PHOSPHATE ALDOLASE"/>
    <property type="match status" value="1"/>
</dbReference>
<dbReference type="UniPathway" id="UPA00002">
    <property type="reaction ID" value="UER00468"/>
</dbReference>
<dbReference type="SUPFAM" id="SSF51569">
    <property type="entry name" value="Aldolase"/>
    <property type="match status" value="1"/>
</dbReference>
<dbReference type="RefSeq" id="WP_013625570.1">
    <property type="nucleotide sequence ID" value="NC_015172.1"/>
</dbReference>
<feature type="active site" description="Proton donor/acceptor" evidence="7">
    <location>
        <position position="89"/>
    </location>
</feature>
<dbReference type="GO" id="GO:0005737">
    <property type="term" value="C:cytoplasm"/>
    <property type="evidence" value="ECO:0007669"/>
    <property type="project" value="UniProtKB-SubCell"/>
</dbReference>
<gene>
    <name evidence="7" type="primary">deoC</name>
    <name evidence="8" type="ordered locus">Sgly_2420</name>
</gene>
<dbReference type="InterPro" id="IPR028581">
    <property type="entry name" value="DeoC_typeI"/>
</dbReference>
<dbReference type="InterPro" id="IPR002915">
    <property type="entry name" value="DeoC/FbaB/LacD_aldolase"/>
</dbReference>
<comment type="catalytic activity">
    <reaction evidence="5 7">
        <text>2-deoxy-D-ribose 5-phosphate = D-glyceraldehyde 3-phosphate + acetaldehyde</text>
        <dbReference type="Rhea" id="RHEA:12821"/>
        <dbReference type="ChEBI" id="CHEBI:15343"/>
        <dbReference type="ChEBI" id="CHEBI:59776"/>
        <dbReference type="ChEBI" id="CHEBI:62877"/>
        <dbReference type="EC" id="4.1.2.4"/>
    </reaction>
</comment>
<dbReference type="KEGG" id="sgy:Sgly_2420"/>
<dbReference type="Pfam" id="PF01791">
    <property type="entry name" value="DeoC"/>
    <property type="match status" value="1"/>
</dbReference>
<dbReference type="InterPro" id="IPR011343">
    <property type="entry name" value="DeoC"/>
</dbReference>
<reference evidence="9" key="2">
    <citation type="submission" date="2011-02" db="EMBL/GenBank/DDBJ databases">
        <title>The complete genome of Syntrophobotulus glycolicus DSM 8271.</title>
        <authorList>
            <person name="Lucas S."/>
            <person name="Copeland A."/>
            <person name="Lapidus A."/>
            <person name="Bruce D."/>
            <person name="Goodwin L."/>
            <person name="Pitluck S."/>
            <person name="Kyrpides N."/>
            <person name="Mavromatis K."/>
            <person name="Pagani I."/>
            <person name="Ivanova N."/>
            <person name="Mikhailova N."/>
            <person name="Chertkov O."/>
            <person name="Held B."/>
            <person name="Detter J.C."/>
            <person name="Tapia R."/>
            <person name="Han C."/>
            <person name="Land M."/>
            <person name="Hauser L."/>
            <person name="Markowitz V."/>
            <person name="Cheng J.-F."/>
            <person name="Hugenholtz P."/>
            <person name="Woyke T."/>
            <person name="Wu D."/>
            <person name="Spring S."/>
            <person name="Schroeder M."/>
            <person name="Brambilla E."/>
            <person name="Klenk H.-P."/>
            <person name="Eisen J.A."/>
        </authorList>
    </citation>
    <scope>NUCLEOTIDE SEQUENCE [LARGE SCALE GENOMIC DNA]</scope>
    <source>
        <strain evidence="9">DSM 8271 / FlGlyR</strain>
    </source>
</reference>
<dbReference type="STRING" id="645991.Sgly_2420"/>
<keyword evidence="3 7" id="KW-0456">Lyase</keyword>
<dbReference type="Gene3D" id="3.20.20.70">
    <property type="entry name" value="Aldolase class I"/>
    <property type="match status" value="1"/>
</dbReference>
<accession>F0SVD2</accession>
<feature type="active site" description="Proton donor/acceptor" evidence="7">
    <location>
        <position position="181"/>
    </location>
</feature>
<dbReference type="HOGENOM" id="CLU_053595_0_2_9"/>
<evidence type="ECO:0000256" key="1">
    <source>
        <dbReference type="ARBA" id="ARBA00010936"/>
    </source>
</evidence>
<comment type="similarity">
    <text evidence="1 7">Belongs to the DeoC/FbaB aldolase family. DeoC type 1 subfamily.</text>
</comment>
<keyword evidence="9" id="KW-1185">Reference proteome</keyword>
<dbReference type="CDD" id="cd00959">
    <property type="entry name" value="DeoC"/>
    <property type="match status" value="1"/>
</dbReference>
<evidence type="ECO:0000313" key="9">
    <source>
        <dbReference type="Proteomes" id="UP000007488"/>
    </source>
</evidence>
<dbReference type="NCBIfam" id="TIGR00126">
    <property type="entry name" value="deoC"/>
    <property type="match status" value="1"/>
</dbReference>
<dbReference type="PIRSF" id="PIRSF001357">
    <property type="entry name" value="DeoC"/>
    <property type="match status" value="1"/>
</dbReference>
<reference evidence="8 9" key="1">
    <citation type="journal article" date="2011" name="Stand. Genomic Sci.">
        <title>Complete genome sequence of Syntrophobotulus glycolicus type strain (FlGlyR).</title>
        <authorList>
            <person name="Han C."/>
            <person name="Mwirichia R."/>
            <person name="Chertkov O."/>
            <person name="Held B."/>
            <person name="Lapidus A."/>
            <person name="Nolan M."/>
            <person name="Lucas S."/>
            <person name="Hammon N."/>
            <person name="Deshpande S."/>
            <person name="Cheng J.F."/>
            <person name="Tapia R."/>
            <person name="Goodwin L."/>
            <person name="Pitluck S."/>
            <person name="Huntemann M."/>
            <person name="Liolios K."/>
            <person name="Ivanova N."/>
            <person name="Pagani I."/>
            <person name="Mavromatis K."/>
            <person name="Ovchinikova G."/>
            <person name="Pati A."/>
            <person name="Chen A."/>
            <person name="Palaniappan K."/>
            <person name="Land M."/>
            <person name="Hauser L."/>
            <person name="Brambilla E.M."/>
            <person name="Rohde M."/>
            <person name="Spring S."/>
            <person name="Sikorski J."/>
            <person name="Goker M."/>
            <person name="Woyke T."/>
            <person name="Bristow J."/>
            <person name="Eisen J.A."/>
            <person name="Markowitz V."/>
            <person name="Hugenholtz P."/>
            <person name="Kyrpides N.C."/>
            <person name="Klenk H.P."/>
            <person name="Detter J.C."/>
        </authorList>
    </citation>
    <scope>NUCLEOTIDE SEQUENCE [LARGE SCALE GENOMIC DNA]</scope>
    <source>
        <strain evidence="9">DSM 8271 / FlGlyR</strain>
    </source>
</reference>
<dbReference type="GO" id="GO:0016052">
    <property type="term" value="P:carbohydrate catabolic process"/>
    <property type="evidence" value="ECO:0007669"/>
    <property type="project" value="TreeGrafter"/>
</dbReference>
<dbReference type="GO" id="GO:0006018">
    <property type="term" value="P:2-deoxyribose 1-phosphate catabolic process"/>
    <property type="evidence" value="ECO:0007669"/>
    <property type="project" value="UniProtKB-UniRule"/>
</dbReference>
<dbReference type="EMBL" id="CP002547">
    <property type="protein sequence ID" value="ADY56705.1"/>
    <property type="molecule type" value="Genomic_DNA"/>
</dbReference>
<proteinExistence type="inferred from homology"/>
<dbReference type="InterPro" id="IPR013785">
    <property type="entry name" value="Aldolase_TIM"/>
</dbReference>
<sequence length="216" mass="23011">MNLGGKIDHTLLKPDASEKDIVSLCHEAVKHHFVGVCVNPSYICTAARLLHGTNIIPVTVVGFPLGAVLTETKVQEILVAKAFGAREVDVVMNIGMAKSRQWDELSRDINRTVEAAHACGLGIKIIIETGLLNQEEKKKAAEIVRDSGADFIKTSTGFFGGATAEDVRSLRKWAGPLVKIKASGGIKTREAALELLEAGADRLGTSSGLAIVTVDQ</sequence>
<comment type="subcellular location">
    <subcellularLocation>
        <location evidence="7">Cytoplasm</location>
    </subcellularLocation>
</comment>
<comment type="pathway">
    <text evidence="7">Carbohydrate degradation; 2-deoxy-D-ribose 1-phosphate degradation; D-glyceraldehyde 3-phosphate and acetaldehyde from 2-deoxy-alpha-D-ribose 1-phosphate: step 2/2.</text>
</comment>